<comment type="catalytic activity">
    <reaction evidence="5">
        <text>glycyl-tRNA(Gly) + acetyl-CoA = N-acetylglycyl-tRNA(Gly) + CoA + H(+)</text>
        <dbReference type="Rhea" id="RHEA:81867"/>
        <dbReference type="Rhea" id="RHEA-COMP:9683"/>
        <dbReference type="Rhea" id="RHEA-COMP:19766"/>
        <dbReference type="ChEBI" id="CHEBI:15378"/>
        <dbReference type="ChEBI" id="CHEBI:57287"/>
        <dbReference type="ChEBI" id="CHEBI:57288"/>
        <dbReference type="ChEBI" id="CHEBI:78522"/>
        <dbReference type="ChEBI" id="CHEBI:232036"/>
    </reaction>
</comment>
<keyword evidence="4" id="KW-0012">Acyltransferase</keyword>
<dbReference type="InterPro" id="IPR016181">
    <property type="entry name" value="Acyl_CoA_acyltransferase"/>
</dbReference>
<evidence type="ECO:0000256" key="1">
    <source>
        <dbReference type="ARBA" id="ARBA00022491"/>
    </source>
</evidence>
<keyword evidence="1" id="KW-0678">Repressor</keyword>
<name>A0A9E5DCT7_9EURY</name>
<evidence type="ECO:0000256" key="4">
    <source>
        <dbReference type="ARBA" id="ARBA00023315"/>
    </source>
</evidence>
<gene>
    <name evidence="7" type="ORF">FKB36_02710</name>
</gene>
<dbReference type="InterPro" id="IPR000182">
    <property type="entry name" value="GNAT_dom"/>
</dbReference>
<dbReference type="Gene3D" id="3.40.630.30">
    <property type="match status" value="1"/>
</dbReference>
<reference evidence="7" key="1">
    <citation type="submission" date="2019-06" db="EMBL/GenBank/DDBJ databases">
        <title>Methanoculleus strain from Tamsui River, Taipei, Taiwan.</title>
        <authorList>
            <person name="You Y.-T."/>
            <person name="Chen S.-C."/>
            <person name="Lai S.-J."/>
            <person name="Lee Y.-C."/>
            <person name="Lai M.-C."/>
        </authorList>
    </citation>
    <scope>NUCLEOTIDE SEQUENCE</scope>
    <source>
        <strain evidence="7">Afa-1</strain>
    </source>
</reference>
<dbReference type="SUPFAM" id="SSF55729">
    <property type="entry name" value="Acyl-CoA N-acyltransferases (Nat)"/>
    <property type="match status" value="1"/>
</dbReference>
<dbReference type="PANTHER" id="PTHR36449">
    <property type="entry name" value="ACETYLTRANSFERASE-RELATED"/>
    <property type="match status" value="1"/>
</dbReference>
<dbReference type="RefSeq" id="WP_261596481.1">
    <property type="nucleotide sequence ID" value="NZ_VHLL01000001.1"/>
</dbReference>
<dbReference type="PANTHER" id="PTHR36449:SF1">
    <property type="entry name" value="ACETYLTRANSFERASE"/>
    <property type="match status" value="1"/>
</dbReference>
<dbReference type="AlphaFoldDB" id="A0A9E5DCT7"/>
<dbReference type="Proteomes" id="UP001065682">
    <property type="component" value="Unassembled WGS sequence"/>
</dbReference>
<evidence type="ECO:0000259" key="6">
    <source>
        <dbReference type="PROSITE" id="PS51186"/>
    </source>
</evidence>
<dbReference type="Pfam" id="PF13508">
    <property type="entry name" value="Acetyltransf_7"/>
    <property type="match status" value="1"/>
</dbReference>
<proteinExistence type="predicted"/>
<comment type="caution">
    <text evidence="7">The sequence shown here is derived from an EMBL/GenBank/DDBJ whole genome shotgun (WGS) entry which is preliminary data.</text>
</comment>
<accession>A0A9E5DCT7</accession>
<dbReference type="EMBL" id="VHLL01000001">
    <property type="protein sequence ID" value="MCT8336433.1"/>
    <property type="molecule type" value="Genomic_DNA"/>
</dbReference>
<dbReference type="PROSITE" id="PS51186">
    <property type="entry name" value="GNAT"/>
    <property type="match status" value="1"/>
</dbReference>
<feature type="domain" description="N-acetyltransferase" evidence="6">
    <location>
        <begin position="22"/>
        <end position="180"/>
    </location>
</feature>
<keyword evidence="3" id="KW-0808">Transferase</keyword>
<dbReference type="CDD" id="cd04301">
    <property type="entry name" value="NAT_SF"/>
    <property type="match status" value="1"/>
</dbReference>
<sequence>MPSRNFPATPDIRLPEISLSNISFEHLATRHDTSSFSCTHQELTDYLTNDAQKNQDAHVAATYLAIYKGGCVGYFSLLNDSIIKKDIDPEDDKDWYNHSYYPAIKIARFAAHQEYEGRGVGRAMLTAIRSIAITVSKYSGCCVLTVDAKPGAELFYERFGFHRALKTKKKNTIPMYRCNIFRR</sequence>
<evidence type="ECO:0000256" key="2">
    <source>
        <dbReference type="ARBA" id="ARBA00022649"/>
    </source>
</evidence>
<keyword evidence="8" id="KW-1185">Reference proteome</keyword>
<organism evidence="7 8">
    <name type="scientific">Methanoculleus formosensis</name>
    <dbReference type="NCBI Taxonomy" id="2590886"/>
    <lineage>
        <taxon>Archaea</taxon>
        <taxon>Methanobacteriati</taxon>
        <taxon>Methanobacteriota</taxon>
        <taxon>Stenosarchaea group</taxon>
        <taxon>Methanomicrobia</taxon>
        <taxon>Methanomicrobiales</taxon>
        <taxon>Methanomicrobiaceae</taxon>
        <taxon>Methanoculleus</taxon>
    </lineage>
</organism>
<evidence type="ECO:0000313" key="8">
    <source>
        <dbReference type="Proteomes" id="UP001065682"/>
    </source>
</evidence>
<keyword evidence="2" id="KW-1277">Toxin-antitoxin system</keyword>
<evidence type="ECO:0000256" key="5">
    <source>
        <dbReference type="ARBA" id="ARBA00049880"/>
    </source>
</evidence>
<dbReference type="GO" id="GO:0016747">
    <property type="term" value="F:acyltransferase activity, transferring groups other than amino-acyl groups"/>
    <property type="evidence" value="ECO:0007669"/>
    <property type="project" value="InterPro"/>
</dbReference>
<evidence type="ECO:0000313" key="7">
    <source>
        <dbReference type="EMBL" id="MCT8336433.1"/>
    </source>
</evidence>
<protein>
    <submittedName>
        <fullName evidence="7">GNAT family N-acetyltransferase</fullName>
    </submittedName>
</protein>
<evidence type="ECO:0000256" key="3">
    <source>
        <dbReference type="ARBA" id="ARBA00022679"/>
    </source>
</evidence>